<protein>
    <submittedName>
        <fullName evidence="2">Uncharacterized protein DUF3794</fullName>
    </submittedName>
</protein>
<organism evidence="2 3">
    <name type="scientific">Thermodesulfitimonas autotrophica</name>
    <dbReference type="NCBI Taxonomy" id="1894989"/>
    <lineage>
        <taxon>Bacteria</taxon>
        <taxon>Bacillati</taxon>
        <taxon>Bacillota</taxon>
        <taxon>Clostridia</taxon>
        <taxon>Thermoanaerobacterales</taxon>
        <taxon>Thermoanaerobacteraceae</taxon>
        <taxon>Thermodesulfitimonas</taxon>
    </lineage>
</organism>
<dbReference type="InterPro" id="IPR024300">
    <property type="entry name" value="SipL_SPOCS_dom"/>
</dbReference>
<dbReference type="AlphaFoldDB" id="A0A3N5BNR3"/>
<dbReference type="OrthoDB" id="1785142at2"/>
<evidence type="ECO:0000313" key="3">
    <source>
        <dbReference type="Proteomes" id="UP000282654"/>
    </source>
</evidence>
<evidence type="ECO:0000313" key="2">
    <source>
        <dbReference type="EMBL" id="RPF49292.1"/>
    </source>
</evidence>
<keyword evidence="3" id="KW-1185">Reference proteome</keyword>
<accession>A0A3N5BNR3</accession>
<comment type="caution">
    <text evidence="2">The sequence shown here is derived from an EMBL/GenBank/DDBJ whole genome shotgun (WGS) entry which is preliminary data.</text>
</comment>
<dbReference type="Proteomes" id="UP000282654">
    <property type="component" value="Unassembled WGS sequence"/>
</dbReference>
<dbReference type="RefSeq" id="WP_123926470.1">
    <property type="nucleotide sequence ID" value="NZ_RKRE01000001.1"/>
</dbReference>
<sequence>MLIKADVVVGEGTTQVLVVSDRIKFCTPVFKVVEERTDVKITGCHVCTDKVVFNGELQKNIIYKEPPNECGCREGHLIYHELVLPFAGFVEIPGAQPGDICQVEAAGVKDGCNFFIPLESDAEGCVVAAKQKTVVEVTLKVLRPEQIDVAVVAPVVDPCATREY</sequence>
<feature type="domain" description="SipL SPOCS" evidence="1">
    <location>
        <begin position="29"/>
        <end position="106"/>
    </location>
</feature>
<dbReference type="Pfam" id="PF12673">
    <property type="entry name" value="SipL"/>
    <property type="match status" value="1"/>
</dbReference>
<reference evidence="2 3" key="1">
    <citation type="submission" date="2018-11" db="EMBL/GenBank/DDBJ databases">
        <title>Genomic Encyclopedia of Type Strains, Phase IV (KMG-IV): sequencing the most valuable type-strain genomes for metagenomic binning, comparative biology and taxonomic classification.</title>
        <authorList>
            <person name="Goeker M."/>
        </authorList>
    </citation>
    <scope>NUCLEOTIDE SEQUENCE [LARGE SCALE GENOMIC DNA]</scope>
    <source>
        <strain evidence="2 3">DSM 102936</strain>
    </source>
</reference>
<name>A0A3N5BNR3_9THEO</name>
<evidence type="ECO:0000259" key="1">
    <source>
        <dbReference type="Pfam" id="PF12673"/>
    </source>
</evidence>
<dbReference type="EMBL" id="RKRE01000001">
    <property type="protein sequence ID" value="RPF49292.1"/>
    <property type="molecule type" value="Genomic_DNA"/>
</dbReference>
<proteinExistence type="predicted"/>
<gene>
    <name evidence="2" type="ORF">EDD75_0097</name>
</gene>